<dbReference type="RefSeq" id="WP_106587673.1">
    <property type="nucleotide sequence ID" value="NZ_PYAV01000002.1"/>
</dbReference>
<keyword evidence="1" id="KW-0812">Transmembrane</keyword>
<keyword evidence="1" id="KW-1133">Transmembrane helix</keyword>
<keyword evidence="1" id="KW-0472">Membrane</keyword>
<keyword evidence="3" id="KW-1185">Reference proteome</keyword>
<sequence>MIKHVYSTFVMFTVTIFTIVGCGWLNTSTTNEEPAETSSNETDTDFTTFMENPYYQVYVNHSEQRMTEEKNKFVIELHVAAQDETNRLEPDDLNFHYQEAAFDEDGRTYPPIDEPSVSSLDGEEHIIKVELQYQAFLHRDTSEIEIPFAFEPVNEPQTVELSPLNESIAPTTRDHFILRSLERSGEELSFQGTGLHPLEGADIWISVNDEQFFPENQLTETSNNERSIEAELRFAMPIEEHYTLHIARPALNDVMWRSTFHLPAEEFYE</sequence>
<organism evidence="2 3">
    <name type="scientific">Salsuginibacillus halophilus</name>
    <dbReference type="NCBI Taxonomy" id="517424"/>
    <lineage>
        <taxon>Bacteria</taxon>
        <taxon>Bacillati</taxon>
        <taxon>Bacillota</taxon>
        <taxon>Bacilli</taxon>
        <taxon>Bacillales</taxon>
        <taxon>Bacillaceae</taxon>
        <taxon>Salsuginibacillus</taxon>
    </lineage>
</organism>
<dbReference type="AlphaFoldDB" id="A0A2P8HXL9"/>
<evidence type="ECO:0000256" key="1">
    <source>
        <dbReference type="SAM" id="Phobius"/>
    </source>
</evidence>
<proteinExistence type="predicted"/>
<reference evidence="2 3" key="1">
    <citation type="submission" date="2018-03" db="EMBL/GenBank/DDBJ databases">
        <title>Genomic Encyclopedia of Type Strains, Phase III (KMG-III): the genomes of soil and plant-associated and newly described type strains.</title>
        <authorList>
            <person name="Whitman W."/>
        </authorList>
    </citation>
    <scope>NUCLEOTIDE SEQUENCE [LARGE SCALE GENOMIC DNA]</scope>
    <source>
        <strain evidence="2 3">CGMCC 1.07653</strain>
    </source>
</reference>
<name>A0A2P8HXL9_9BACI</name>
<comment type="caution">
    <text evidence="2">The sequence shown here is derived from an EMBL/GenBank/DDBJ whole genome shotgun (WGS) entry which is preliminary data.</text>
</comment>
<dbReference type="PROSITE" id="PS51257">
    <property type="entry name" value="PROKAR_LIPOPROTEIN"/>
    <property type="match status" value="1"/>
</dbReference>
<dbReference type="EMBL" id="PYAV01000002">
    <property type="protein sequence ID" value="PSL50960.1"/>
    <property type="molecule type" value="Genomic_DNA"/>
</dbReference>
<protein>
    <submittedName>
        <fullName evidence="2">Uncharacterized protein</fullName>
    </submittedName>
</protein>
<evidence type="ECO:0000313" key="2">
    <source>
        <dbReference type="EMBL" id="PSL50960.1"/>
    </source>
</evidence>
<accession>A0A2P8HXL9</accession>
<evidence type="ECO:0000313" key="3">
    <source>
        <dbReference type="Proteomes" id="UP000242310"/>
    </source>
</evidence>
<feature type="transmembrane region" description="Helical" evidence="1">
    <location>
        <begin position="6"/>
        <end position="25"/>
    </location>
</feature>
<gene>
    <name evidence="2" type="ORF">B0H94_102237</name>
</gene>
<dbReference type="Proteomes" id="UP000242310">
    <property type="component" value="Unassembled WGS sequence"/>
</dbReference>